<evidence type="ECO:0000313" key="3">
    <source>
        <dbReference type="EMBL" id="MEQ2188314.1"/>
    </source>
</evidence>
<dbReference type="InterPro" id="IPR009030">
    <property type="entry name" value="Growth_fac_rcpt_cys_sf"/>
</dbReference>
<reference evidence="3 4" key="1">
    <citation type="submission" date="2021-06" db="EMBL/GenBank/DDBJ databases">
        <authorList>
            <person name="Palmer J.M."/>
        </authorList>
    </citation>
    <scope>NUCLEOTIDE SEQUENCE [LARGE SCALE GENOMIC DNA]</scope>
    <source>
        <strain evidence="3 4">GA_2019</strain>
        <tissue evidence="3">Muscle</tissue>
    </source>
</reference>
<accession>A0ABV0PXS6</accession>
<proteinExistence type="predicted"/>
<sequence length="269" mass="29930">MNAGKVFLSCDSCYPGYLLSDGRCESMCEIGQYPVVKGPGLFNCTSCSAKAILEVDGRCLPCCRHDKEWMDMETPQQDCCNCTETRDLLLCKHVIIFLLGRSTSVDDLLLFFPGHCIFSTNLPFTYEEYRGNLTIFIIASVLLVLVLIGVIFLIRHSRSKSGPSDLPPRGYKKLGSGGGFGGGSRYGGYTSASSTSYSSSGGRFQEAELVDISTPRSWNKNDDDDDDDDDEDIVYMGKDGTVYRKFRYGQLGDDNEDELEYDDESYAFR</sequence>
<name>A0ABV0PXS6_9TELE</name>
<evidence type="ECO:0000313" key="4">
    <source>
        <dbReference type="Proteomes" id="UP001476798"/>
    </source>
</evidence>
<feature type="region of interest" description="Disordered" evidence="1">
    <location>
        <begin position="210"/>
        <end position="234"/>
    </location>
</feature>
<keyword evidence="2" id="KW-0812">Transmembrane</keyword>
<keyword evidence="2" id="KW-1133">Transmembrane helix</keyword>
<dbReference type="SUPFAM" id="SSF57184">
    <property type="entry name" value="Growth factor receptor domain"/>
    <property type="match status" value="1"/>
</dbReference>
<evidence type="ECO:0000256" key="1">
    <source>
        <dbReference type="SAM" id="MobiDB-lite"/>
    </source>
</evidence>
<keyword evidence="4" id="KW-1185">Reference proteome</keyword>
<organism evidence="3 4">
    <name type="scientific">Goodea atripinnis</name>
    <dbReference type="NCBI Taxonomy" id="208336"/>
    <lineage>
        <taxon>Eukaryota</taxon>
        <taxon>Metazoa</taxon>
        <taxon>Chordata</taxon>
        <taxon>Craniata</taxon>
        <taxon>Vertebrata</taxon>
        <taxon>Euteleostomi</taxon>
        <taxon>Actinopterygii</taxon>
        <taxon>Neopterygii</taxon>
        <taxon>Teleostei</taxon>
        <taxon>Neoteleostei</taxon>
        <taxon>Acanthomorphata</taxon>
        <taxon>Ovalentaria</taxon>
        <taxon>Atherinomorphae</taxon>
        <taxon>Cyprinodontiformes</taxon>
        <taxon>Goodeidae</taxon>
        <taxon>Goodea</taxon>
    </lineage>
</organism>
<dbReference type="EMBL" id="JAHRIO010090890">
    <property type="protein sequence ID" value="MEQ2188314.1"/>
    <property type="molecule type" value="Genomic_DNA"/>
</dbReference>
<keyword evidence="2" id="KW-0472">Membrane</keyword>
<protein>
    <submittedName>
        <fullName evidence="3">Uncharacterized protein</fullName>
    </submittedName>
</protein>
<evidence type="ECO:0000256" key="2">
    <source>
        <dbReference type="SAM" id="Phobius"/>
    </source>
</evidence>
<dbReference type="Proteomes" id="UP001476798">
    <property type="component" value="Unassembled WGS sequence"/>
</dbReference>
<gene>
    <name evidence="3" type="ORF">GOODEAATRI_013675</name>
</gene>
<feature type="transmembrane region" description="Helical" evidence="2">
    <location>
        <begin position="132"/>
        <end position="154"/>
    </location>
</feature>
<feature type="compositionally biased region" description="Acidic residues" evidence="1">
    <location>
        <begin position="222"/>
        <end position="233"/>
    </location>
</feature>
<comment type="caution">
    <text evidence="3">The sequence shown here is derived from an EMBL/GenBank/DDBJ whole genome shotgun (WGS) entry which is preliminary data.</text>
</comment>